<dbReference type="RefSeq" id="WP_307262147.1">
    <property type="nucleotide sequence ID" value="NZ_JAUSVL010000001.1"/>
</dbReference>
<feature type="chain" id="PRO_5042268652" description="HEAT repeat domain-containing protein" evidence="1">
    <location>
        <begin position="19"/>
        <end position="256"/>
    </location>
</feature>
<dbReference type="EMBL" id="JAUSVL010000001">
    <property type="protein sequence ID" value="MDQ0290556.1"/>
    <property type="molecule type" value="Genomic_DNA"/>
</dbReference>
<evidence type="ECO:0008006" key="4">
    <source>
        <dbReference type="Google" id="ProtNLM"/>
    </source>
</evidence>
<organism evidence="2 3">
    <name type="scientific">Oligosphaera ethanolica</name>
    <dbReference type="NCBI Taxonomy" id="760260"/>
    <lineage>
        <taxon>Bacteria</taxon>
        <taxon>Pseudomonadati</taxon>
        <taxon>Lentisphaerota</taxon>
        <taxon>Oligosphaeria</taxon>
        <taxon>Oligosphaerales</taxon>
        <taxon>Oligosphaeraceae</taxon>
        <taxon>Oligosphaera</taxon>
    </lineage>
</organism>
<reference evidence="2" key="1">
    <citation type="submission" date="2023-07" db="EMBL/GenBank/DDBJ databases">
        <title>Genomic Encyclopedia of Type Strains, Phase IV (KMG-IV): sequencing the most valuable type-strain genomes for metagenomic binning, comparative biology and taxonomic classification.</title>
        <authorList>
            <person name="Goeker M."/>
        </authorList>
    </citation>
    <scope>NUCLEOTIDE SEQUENCE</scope>
    <source>
        <strain evidence="2">DSM 24202</strain>
    </source>
</reference>
<evidence type="ECO:0000313" key="2">
    <source>
        <dbReference type="EMBL" id="MDQ0290556.1"/>
    </source>
</evidence>
<dbReference type="AlphaFoldDB" id="A0AAE3VHV6"/>
<sequence>MKRILLAITASIGLYALAAPPDNGKAPFAPAGEGSLLAVPDSTLMLGNLLRHVSAAELTAALPAGKGDPTYGFSTSVSRESGSLKLGMLMADLKVAVTAADSKRVQQTAVSLIGGFQATGAPAGLAIAVSHTADVARSGDFDAVRKAAIPILDQWLEAFVEAEGQLVHYRLGEWTESTLLALTAAETAELPSADLILGGLRTASVFLAEIGKDKAPPEGMAKALGTLAELGAKAELDARDVKTARKALADLAAFGG</sequence>
<protein>
    <recommendedName>
        <fullName evidence="4">HEAT repeat domain-containing protein</fullName>
    </recommendedName>
</protein>
<keyword evidence="3" id="KW-1185">Reference proteome</keyword>
<accession>A0AAE3VHV6</accession>
<name>A0AAE3VHV6_9BACT</name>
<evidence type="ECO:0000313" key="3">
    <source>
        <dbReference type="Proteomes" id="UP001238163"/>
    </source>
</evidence>
<gene>
    <name evidence="2" type="ORF">J3R75_002663</name>
</gene>
<proteinExistence type="predicted"/>
<feature type="signal peptide" evidence="1">
    <location>
        <begin position="1"/>
        <end position="18"/>
    </location>
</feature>
<dbReference type="Proteomes" id="UP001238163">
    <property type="component" value="Unassembled WGS sequence"/>
</dbReference>
<comment type="caution">
    <text evidence="2">The sequence shown here is derived from an EMBL/GenBank/DDBJ whole genome shotgun (WGS) entry which is preliminary data.</text>
</comment>
<keyword evidence="1" id="KW-0732">Signal</keyword>
<evidence type="ECO:0000256" key="1">
    <source>
        <dbReference type="SAM" id="SignalP"/>
    </source>
</evidence>